<dbReference type="Proteomes" id="UP001596047">
    <property type="component" value="Unassembled WGS sequence"/>
</dbReference>
<dbReference type="Gene3D" id="3.20.20.190">
    <property type="entry name" value="Phosphatidylinositol (PI) phosphodiesterase"/>
    <property type="match status" value="1"/>
</dbReference>
<protein>
    <submittedName>
        <fullName evidence="2">Glycerophosphodiester phosphodiesterase</fullName>
    </submittedName>
</protein>
<dbReference type="CDD" id="cd08563">
    <property type="entry name" value="GDPD_TtGDE_like"/>
    <property type="match status" value="1"/>
</dbReference>
<sequence>MVLLNSKPPIVIAHRGAAGEAPENTPAAFKLALEQGCDAFELDVHLSNDGQIVVIHDYAVDRTTDGHGDVSLLTVDELQRLDAGKWFHPSYQGEHIPTLEEVFDLTPPHIEINIEIKGGIGSGIEERLAELLRQKNRTGSVVVSSFHFNSLAALNRIEPALRIGLLYELWLKDHALLPKAAGIEAFSLHPSFRRLEAGQAEAAAAQGLAVYPWTVNAEADMTAMIEAGVSGIITDYPGRLRNLLERRAAASS</sequence>
<dbReference type="InterPro" id="IPR030395">
    <property type="entry name" value="GP_PDE_dom"/>
</dbReference>
<evidence type="ECO:0000259" key="1">
    <source>
        <dbReference type="PROSITE" id="PS51704"/>
    </source>
</evidence>
<dbReference type="Pfam" id="PF03009">
    <property type="entry name" value="GDPD"/>
    <property type="match status" value="1"/>
</dbReference>
<comment type="caution">
    <text evidence="2">The sequence shown here is derived from an EMBL/GenBank/DDBJ whole genome shotgun (WGS) entry which is preliminary data.</text>
</comment>
<dbReference type="PANTHER" id="PTHR46211:SF1">
    <property type="entry name" value="GLYCEROPHOSPHODIESTER PHOSPHODIESTERASE, CYTOPLASMIC"/>
    <property type="match status" value="1"/>
</dbReference>
<dbReference type="PANTHER" id="PTHR46211">
    <property type="entry name" value="GLYCEROPHOSPHORYL DIESTER PHOSPHODIESTERASE"/>
    <property type="match status" value="1"/>
</dbReference>
<keyword evidence="3" id="KW-1185">Reference proteome</keyword>
<accession>A0ABW0VS77</accession>
<proteinExistence type="predicted"/>
<dbReference type="PROSITE" id="PS50007">
    <property type="entry name" value="PIPLC_X_DOMAIN"/>
    <property type="match status" value="1"/>
</dbReference>
<dbReference type="InterPro" id="IPR017946">
    <property type="entry name" value="PLC-like_Pdiesterase_TIM-brl"/>
</dbReference>
<dbReference type="PROSITE" id="PS51704">
    <property type="entry name" value="GP_PDE"/>
    <property type="match status" value="1"/>
</dbReference>
<name>A0ABW0VS77_9BACL</name>
<feature type="domain" description="GP-PDE" evidence="1">
    <location>
        <begin position="9"/>
        <end position="244"/>
    </location>
</feature>
<reference evidence="3" key="1">
    <citation type="journal article" date="2019" name="Int. J. Syst. Evol. Microbiol.">
        <title>The Global Catalogue of Microorganisms (GCM) 10K type strain sequencing project: providing services to taxonomists for standard genome sequencing and annotation.</title>
        <authorList>
            <consortium name="The Broad Institute Genomics Platform"/>
            <consortium name="The Broad Institute Genome Sequencing Center for Infectious Disease"/>
            <person name="Wu L."/>
            <person name="Ma J."/>
        </authorList>
    </citation>
    <scope>NUCLEOTIDE SEQUENCE [LARGE SCALE GENOMIC DNA]</scope>
    <source>
        <strain evidence="3">CGMCC 1.3240</strain>
    </source>
</reference>
<dbReference type="RefSeq" id="WP_379187219.1">
    <property type="nucleotide sequence ID" value="NZ_JBHSOW010000022.1"/>
</dbReference>
<dbReference type="SUPFAM" id="SSF51695">
    <property type="entry name" value="PLC-like phosphodiesterases"/>
    <property type="match status" value="1"/>
</dbReference>
<dbReference type="EMBL" id="JBHSOW010000022">
    <property type="protein sequence ID" value="MFC5648748.1"/>
    <property type="molecule type" value="Genomic_DNA"/>
</dbReference>
<gene>
    <name evidence="2" type="ORF">ACFPYJ_06325</name>
</gene>
<evidence type="ECO:0000313" key="2">
    <source>
        <dbReference type="EMBL" id="MFC5648748.1"/>
    </source>
</evidence>
<organism evidence="2 3">
    <name type="scientific">Paenibacillus solisilvae</name>
    <dbReference type="NCBI Taxonomy" id="2486751"/>
    <lineage>
        <taxon>Bacteria</taxon>
        <taxon>Bacillati</taxon>
        <taxon>Bacillota</taxon>
        <taxon>Bacilli</taxon>
        <taxon>Bacillales</taxon>
        <taxon>Paenibacillaceae</taxon>
        <taxon>Paenibacillus</taxon>
    </lineage>
</organism>
<evidence type="ECO:0000313" key="3">
    <source>
        <dbReference type="Proteomes" id="UP001596047"/>
    </source>
</evidence>